<evidence type="ECO:0000313" key="3">
    <source>
        <dbReference type="EMBL" id="AUO18610.1"/>
    </source>
</evidence>
<name>A0A2K9P003_9FIRM</name>
<dbReference type="AlphaFoldDB" id="A0A2K9P003"/>
<dbReference type="OrthoDB" id="1821579at2"/>
<feature type="domain" description="DUF4830" evidence="2">
    <location>
        <begin position="47"/>
        <end position="126"/>
    </location>
</feature>
<reference evidence="3 4" key="1">
    <citation type="submission" date="2017-04" db="EMBL/GenBank/DDBJ databases">
        <title>Monoglobus pectinilyticus 14 draft genome.</title>
        <authorList>
            <person name="Kim C."/>
            <person name="Rosendale D.I."/>
            <person name="Kelly W.J."/>
            <person name="Tannock G.W."/>
            <person name="Patchett M.L."/>
            <person name="Jordens J.Z."/>
        </authorList>
    </citation>
    <scope>NUCLEOTIDE SEQUENCE [LARGE SCALE GENOMIC DNA]</scope>
    <source>
        <strain evidence="3 4">14</strain>
    </source>
</reference>
<dbReference type="InterPro" id="IPR032257">
    <property type="entry name" value="DUF4830"/>
</dbReference>
<proteinExistence type="predicted"/>
<evidence type="ECO:0000259" key="2">
    <source>
        <dbReference type="Pfam" id="PF16112"/>
    </source>
</evidence>
<evidence type="ECO:0000256" key="1">
    <source>
        <dbReference type="SAM" id="Phobius"/>
    </source>
</evidence>
<accession>A0A2K9P003</accession>
<dbReference type="RefSeq" id="WP_102364900.1">
    <property type="nucleotide sequence ID" value="NZ_CP020991.1"/>
</dbReference>
<dbReference type="Pfam" id="PF16112">
    <property type="entry name" value="DUF4830"/>
    <property type="match status" value="1"/>
</dbReference>
<sequence length="146" mass="16405">MKKQLKKYKYKIIFILAAIIVITVVFALFSVDNITNSKNIEYISSFGWVTETSPKDISHLTIPEELNALYKTYSDTASVDGSSLSEYCGKNVTRYSYRVLNHKLSSTGRIRADVFVYKSQIIAADITDLSKNGKTISISDTTDLNK</sequence>
<organism evidence="3 4">
    <name type="scientific">Monoglobus pectinilyticus</name>
    <dbReference type="NCBI Taxonomy" id="1981510"/>
    <lineage>
        <taxon>Bacteria</taxon>
        <taxon>Bacillati</taxon>
        <taxon>Bacillota</taxon>
        <taxon>Clostridia</taxon>
        <taxon>Monoglobales</taxon>
        <taxon>Monoglobaceae</taxon>
        <taxon>Monoglobus</taxon>
    </lineage>
</organism>
<keyword evidence="1" id="KW-0472">Membrane</keyword>
<keyword evidence="1" id="KW-0812">Transmembrane</keyword>
<dbReference type="KEGG" id="mpec:B9O19_00426"/>
<keyword evidence="4" id="KW-1185">Reference proteome</keyword>
<evidence type="ECO:0000313" key="4">
    <source>
        <dbReference type="Proteomes" id="UP000235589"/>
    </source>
</evidence>
<gene>
    <name evidence="3" type="ORF">B9O19_00426</name>
</gene>
<keyword evidence="1" id="KW-1133">Transmembrane helix</keyword>
<dbReference type="Proteomes" id="UP000235589">
    <property type="component" value="Chromosome"/>
</dbReference>
<feature type="transmembrane region" description="Helical" evidence="1">
    <location>
        <begin position="12"/>
        <end position="31"/>
    </location>
</feature>
<dbReference type="GeneID" id="98061854"/>
<protein>
    <recommendedName>
        <fullName evidence="2">DUF4830 domain-containing protein</fullName>
    </recommendedName>
</protein>
<dbReference type="EMBL" id="CP020991">
    <property type="protein sequence ID" value="AUO18610.1"/>
    <property type="molecule type" value="Genomic_DNA"/>
</dbReference>